<dbReference type="FunFam" id="3.20.20.10:FF:000002">
    <property type="entry name" value="Alanine racemase"/>
    <property type="match status" value="1"/>
</dbReference>
<feature type="domain" description="Alanine racemase C-terminal" evidence="7">
    <location>
        <begin position="253"/>
        <end position="381"/>
    </location>
</feature>
<comment type="pathway">
    <text evidence="4">Amino-acid biosynthesis; D-alanine biosynthesis; D-alanine from L-alanine: step 1/1.</text>
</comment>
<dbReference type="GO" id="GO:0030170">
    <property type="term" value="F:pyridoxal phosphate binding"/>
    <property type="evidence" value="ECO:0007669"/>
    <property type="project" value="UniProtKB-UniRule"/>
</dbReference>
<sequence length="397" mass="41955">MNNHCTLLRTRIDLDAIAHNTRLIAERLSPGTRLMAVVKADGYHHGALAVAATALNHGADALGVATIPEALELRGAGIDAPLLAWLWAAQDDDGVEGALAARVALGIPSVDHARAVIAAASRLQEESQDGSHPAARVFIKVETGMHRSGVDPERWAEVMDLLRDAPNVEVLGLFSHLSCADDPDHPANDAQAEQFARAIAYGRERGLALPINHLCNSPGTLTRPDLHHDMVRVGVALYGGEPIPAREHGLRPAMSWLATVALVKPVAPGEATSYGLTWTAERPGWLAVLPVGYADGLPRAAQGVLEVAIGGRRYPQVGRVCMDQILVDLGENPAGVAPGDEACIFGTEPGAMSASELAEALHTINYEVMCRPTGRTVRTFVAPEAAGLSAARHESEA</sequence>
<feature type="modified residue" description="N6-(pyridoxal phosphate)lysine" evidence="4 5">
    <location>
        <position position="39"/>
    </location>
</feature>
<evidence type="ECO:0000256" key="2">
    <source>
        <dbReference type="ARBA" id="ARBA00022898"/>
    </source>
</evidence>
<dbReference type="SMART" id="SM01005">
    <property type="entry name" value="Ala_racemase_C"/>
    <property type="match status" value="1"/>
</dbReference>
<dbReference type="Pfam" id="PF01168">
    <property type="entry name" value="Ala_racemase_N"/>
    <property type="match status" value="1"/>
</dbReference>
<evidence type="ECO:0000256" key="6">
    <source>
        <dbReference type="PIRSR" id="PIRSR600821-52"/>
    </source>
</evidence>
<accession>A0A9X1TZQ1</accession>
<dbReference type="EC" id="5.1.1.1" evidence="4"/>
<dbReference type="PANTHER" id="PTHR30511">
    <property type="entry name" value="ALANINE RACEMASE"/>
    <property type="match status" value="1"/>
</dbReference>
<comment type="similarity">
    <text evidence="4">Belongs to the alanine racemase family.</text>
</comment>
<feature type="binding site" evidence="4 6">
    <location>
        <position position="147"/>
    </location>
    <ligand>
        <name>substrate</name>
    </ligand>
</feature>
<dbReference type="GO" id="GO:0008784">
    <property type="term" value="F:alanine racemase activity"/>
    <property type="evidence" value="ECO:0007669"/>
    <property type="project" value="UniProtKB-UniRule"/>
</dbReference>
<evidence type="ECO:0000313" key="9">
    <source>
        <dbReference type="Proteomes" id="UP001139336"/>
    </source>
</evidence>
<dbReference type="InterPro" id="IPR009006">
    <property type="entry name" value="Ala_racemase/Decarboxylase_C"/>
</dbReference>
<dbReference type="SUPFAM" id="SSF51419">
    <property type="entry name" value="PLP-binding barrel"/>
    <property type="match status" value="1"/>
</dbReference>
<dbReference type="Gene3D" id="2.40.37.10">
    <property type="entry name" value="Lyase, Ornithine Decarboxylase, Chain A, domain 1"/>
    <property type="match status" value="1"/>
</dbReference>
<dbReference type="Proteomes" id="UP001139336">
    <property type="component" value="Unassembled WGS sequence"/>
</dbReference>
<protein>
    <recommendedName>
        <fullName evidence="4">Alanine racemase</fullName>
        <ecNumber evidence="4">5.1.1.1</ecNumber>
    </recommendedName>
</protein>
<dbReference type="InterPro" id="IPR000821">
    <property type="entry name" value="Ala_racemase"/>
</dbReference>
<name>A0A9X1TZQ1_9CORY</name>
<keyword evidence="2 4" id="KW-0663">Pyridoxal phosphate</keyword>
<evidence type="ECO:0000256" key="1">
    <source>
        <dbReference type="ARBA" id="ARBA00001933"/>
    </source>
</evidence>
<feature type="active site" description="Proton acceptor; specific for D-alanine" evidence="4">
    <location>
        <position position="39"/>
    </location>
</feature>
<dbReference type="PANTHER" id="PTHR30511:SF0">
    <property type="entry name" value="ALANINE RACEMASE, CATABOLIC-RELATED"/>
    <property type="match status" value="1"/>
</dbReference>
<dbReference type="AlphaFoldDB" id="A0A9X1TZQ1"/>
<evidence type="ECO:0000313" key="8">
    <source>
        <dbReference type="EMBL" id="MCF4005959.1"/>
    </source>
</evidence>
<dbReference type="PRINTS" id="PR00992">
    <property type="entry name" value="ALARACEMASE"/>
</dbReference>
<evidence type="ECO:0000256" key="5">
    <source>
        <dbReference type="PIRSR" id="PIRSR600821-50"/>
    </source>
</evidence>
<dbReference type="GO" id="GO:0005829">
    <property type="term" value="C:cytosol"/>
    <property type="evidence" value="ECO:0007669"/>
    <property type="project" value="TreeGrafter"/>
</dbReference>
<dbReference type="RefSeq" id="WP_236117746.1">
    <property type="nucleotide sequence ID" value="NZ_JAKGSI010000001.1"/>
</dbReference>
<evidence type="ECO:0000256" key="4">
    <source>
        <dbReference type="HAMAP-Rule" id="MF_01201"/>
    </source>
</evidence>
<comment type="cofactor">
    <cofactor evidence="1 4 5">
        <name>pyridoxal 5'-phosphate</name>
        <dbReference type="ChEBI" id="CHEBI:597326"/>
    </cofactor>
</comment>
<comment type="catalytic activity">
    <reaction evidence="4">
        <text>L-alanine = D-alanine</text>
        <dbReference type="Rhea" id="RHEA:20249"/>
        <dbReference type="ChEBI" id="CHEBI:57416"/>
        <dbReference type="ChEBI" id="CHEBI:57972"/>
        <dbReference type="EC" id="5.1.1.1"/>
    </reaction>
</comment>
<dbReference type="InterPro" id="IPR029066">
    <property type="entry name" value="PLP-binding_barrel"/>
</dbReference>
<dbReference type="InterPro" id="IPR001608">
    <property type="entry name" value="Ala_racemase_N"/>
</dbReference>
<dbReference type="GO" id="GO:0009252">
    <property type="term" value="P:peptidoglycan biosynthetic process"/>
    <property type="evidence" value="ECO:0007669"/>
    <property type="project" value="TreeGrafter"/>
</dbReference>
<keyword evidence="9" id="KW-1185">Reference proteome</keyword>
<dbReference type="Gene3D" id="3.20.20.10">
    <property type="entry name" value="Alanine racemase"/>
    <property type="match status" value="1"/>
</dbReference>
<feature type="binding site" evidence="4 6">
    <location>
        <position position="322"/>
    </location>
    <ligand>
        <name>substrate</name>
    </ligand>
</feature>
<dbReference type="CDD" id="cd00430">
    <property type="entry name" value="PLPDE_III_AR"/>
    <property type="match status" value="1"/>
</dbReference>
<evidence type="ECO:0000259" key="7">
    <source>
        <dbReference type="SMART" id="SM01005"/>
    </source>
</evidence>
<comment type="function">
    <text evidence="4">Catalyzes the interconversion of L-alanine and D-alanine. May also act on other amino acids.</text>
</comment>
<proteinExistence type="inferred from homology"/>
<evidence type="ECO:0000256" key="3">
    <source>
        <dbReference type="ARBA" id="ARBA00023235"/>
    </source>
</evidence>
<dbReference type="Pfam" id="PF00842">
    <property type="entry name" value="Ala_racemase_C"/>
    <property type="match status" value="1"/>
</dbReference>
<comment type="caution">
    <text evidence="8">The sequence shown here is derived from an EMBL/GenBank/DDBJ whole genome shotgun (WGS) entry which is preliminary data.</text>
</comment>
<keyword evidence="3 4" id="KW-0413">Isomerase</keyword>
<dbReference type="InterPro" id="IPR011079">
    <property type="entry name" value="Ala_racemase_C"/>
</dbReference>
<dbReference type="SUPFAM" id="SSF50621">
    <property type="entry name" value="Alanine racemase C-terminal domain-like"/>
    <property type="match status" value="1"/>
</dbReference>
<dbReference type="NCBIfam" id="TIGR00492">
    <property type="entry name" value="alr"/>
    <property type="match status" value="1"/>
</dbReference>
<gene>
    <name evidence="8" type="primary">alr</name>
    <name evidence="8" type="ORF">L1O03_02050</name>
</gene>
<reference evidence="8" key="1">
    <citation type="submission" date="2022-01" db="EMBL/GenBank/DDBJ databases">
        <title>Corynebacterium sp. nov isolated from isolated from the feces of the greater white-fronted geese (Anser albifrons) at Poyang Lake, PR China.</title>
        <authorList>
            <person name="Liu Q."/>
        </authorList>
    </citation>
    <scope>NUCLEOTIDE SEQUENCE</scope>
    <source>
        <strain evidence="8">JCM 32435</strain>
    </source>
</reference>
<dbReference type="EMBL" id="JAKGSI010000001">
    <property type="protein sequence ID" value="MCF4005959.1"/>
    <property type="molecule type" value="Genomic_DNA"/>
</dbReference>
<dbReference type="HAMAP" id="MF_01201">
    <property type="entry name" value="Ala_racemase"/>
    <property type="match status" value="1"/>
</dbReference>
<organism evidence="8 9">
    <name type="scientific">Corynebacterium uropygiale</name>
    <dbReference type="NCBI Taxonomy" id="1775911"/>
    <lineage>
        <taxon>Bacteria</taxon>
        <taxon>Bacillati</taxon>
        <taxon>Actinomycetota</taxon>
        <taxon>Actinomycetes</taxon>
        <taxon>Mycobacteriales</taxon>
        <taxon>Corynebacteriaceae</taxon>
        <taxon>Corynebacterium</taxon>
    </lineage>
</organism>
<feature type="active site" description="Proton acceptor; specific for L-alanine" evidence="4">
    <location>
        <position position="274"/>
    </location>
</feature>
<dbReference type="GO" id="GO:0030632">
    <property type="term" value="P:D-alanine biosynthetic process"/>
    <property type="evidence" value="ECO:0007669"/>
    <property type="project" value="UniProtKB-UniRule"/>
</dbReference>